<dbReference type="AlphaFoldDB" id="A0AAD8AVX9"/>
<proteinExistence type="predicted"/>
<keyword evidence="2" id="KW-1185">Reference proteome</keyword>
<feature type="non-terminal residue" evidence="1">
    <location>
        <position position="1"/>
    </location>
</feature>
<reference evidence="1" key="1">
    <citation type="journal article" date="2023" name="PLoS Negl. Trop. Dis.">
        <title>A genome sequence for Biomphalaria pfeifferi, the major vector snail for the human-infecting parasite Schistosoma mansoni.</title>
        <authorList>
            <person name="Bu L."/>
            <person name="Lu L."/>
            <person name="Laidemitt M.R."/>
            <person name="Zhang S.M."/>
            <person name="Mutuku M."/>
            <person name="Mkoji G."/>
            <person name="Steinauer M."/>
            <person name="Loker E.S."/>
        </authorList>
    </citation>
    <scope>NUCLEOTIDE SEQUENCE</scope>
    <source>
        <strain evidence="1">KasaAsao</strain>
    </source>
</reference>
<accession>A0AAD8AVX9</accession>
<evidence type="ECO:0000313" key="1">
    <source>
        <dbReference type="EMBL" id="KAK0043362.1"/>
    </source>
</evidence>
<protein>
    <submittedName>
        <fullName evidence="1">Uncharacterized protein</fullName>
    </submittedName>
</protein>
<name>A0AAD8AVX9_BIOPF</name>
<reference evidence="1" key="2">
    <citation type="submission" date="2023-04" db="EMBL/GenBank/DDBJ databases">
        <authorList>
            <person name="Bu L."/>
            <person name="Lu L."/>
            <person name="Laidemitt M.R."/>
            <person name="Zhang S.M."/>
            <person name="Mutuku M."/>
            <person name="Mkoji G."/>
            <person name="Steinauer M."/>
            <person name="Loker E.S."/>
        </authorList>
    </citation>
    <scope>NUCLEOTIDE SEQUENCE</scope>
    <source>
        <strain evidence="1">KasaAsao</strain>
        <tissue evidence="1">Whole Snail</tissue>
    </source>
</reference>
<organism evidence="1 2">
    <name type="scientific">Biomphalaria pfeifferi</name>
    <name type="common">Bloodfluke planorb</name>
    <name type="synonym">Freshwater snail</name>
    <dbReference type="NCBI Taxonomy" id="112525"/>
    <lineage>
        <taxon>Eukaryota</taxon>
        <taxon>Metazoa</taxon>
        <taxon>Spiralia</taxon>
        <taxon>Lophotrochozoa</taxon>
        <taxon>Mollusca</taxon>
        <taxon>Gastropoda</taxon>
        <taxon>Heterobranchia</taxon>
        <taxon>Euthyneura</taxon>
        <taxon>Panpulmonata</taxon>
        <taxon>Hygrophila</taxon>
        <taxon>Lymnaeoidea</taxon>
        <taxon>Planorbidae</taxon>
        <taxon>Biomphalaria</taxon>
    </lineage>
</organism>
<dbReference type="EMBL" id="JASAOG010000218">
    <property type="protein sequence ID" value="KAK0043362.1"/>
    <property type="molecule type" value="Genomic_DNA"/>
</dbReference>
<sequence length="148" mass="16872">VIKVFDGITFAYFAQPFKLHDDSPDCPPTESSYTIVCQPTRRCDPPDARRQHGDKSDQLIGLNHRMPHSSQTRYRVFMPTFCLDLFLYLPRHFSQTASGLTVSRLHLDSLSADCIWTHCQQTETLLVVGGWVWGVWIKANGSVVFVML</sequence>
<comment type="caution">
    <text evidence="1">The sequence shown here is derived from an EMBL/GenBank/DDBJ whole genome shotgun (WGS) entry which is preliminary data.</text>
</comment>
<gene>
    <name evidence="1" type="ORF">Bpfe_027181</name>
</gene>
<dbReference type="Proteomes" id="UP001233172">
    <property type="component" value="Unassembled WGS sequence"/>
</dbReference>
<evidence type="ECO:0000313" key="2">
    <source>
        <dbReference type="Proteomes" id="UP001233172"/>
    </source>
</evidence>